<name>A0ABQ6CFY4_9HYPH</name>
<evidence type="ECO:0000313" key="1">
    <source>
        <dbReference type="EMBL" id="GLS18547.1"/>
    </source>
</evidence>
<keyword evidence="2" id="KW-1185">Reference proteome</keyword>
<dbReference type="RefSeq" id="WP_284311411.1">
    <property type="nucleotide sequence ID" value="NZ_BSPC01000014.1"/>
</dbReference>
<sequence length="248" mass="26980">MPDTLKDLIAQTTFSFVGTVSGLNAATMSDIAVDDHTAIVHVDRVLHAPEAFTHLEDHNLTIQLSHSAEPLSVGQSFAFFGNGRSFGESLEIVEIGRLPVADVEPHASMAVAAGAPAGAFNALLDEIADDKIRDHAKAADAVVIGRVVAVEKAGPITFSEHDPDWWRATINVFHVEKGDVSGGRVRVLFANSRDIRWQKAPKPKPSQGGLWILHRTGRGLRRLAPFQILDPKDFQPTQKLDMLRSTES</sequence>
<dbReference type="EMBL" id="BSPC01000014">
    <property type="protein sequence ID" value="GLS18547.1"/>
    <property type="molecule type" value="Genomic_DNA"/>
</dbReference>
<dbReference type="Proteomes" id="UP001156882">
    <property type="component" value="Unassembled WGS sequence"/>
</dbReference>
<gene>
    <name evidence="1" type="ORF">GCM10007874_15640</name>
</gene>
<reference evidence="2" key="1">
    <citation type="journal article" date="2019" name="Int. J. Syst. Evol. Microbiol.">
        <title>The Global Catalogue of Microorganisms (GCM) 10K type strain sequencing project: providing services to taxonomists for standard genome sequencing and annotation.</title>
        <authorList>
            <consortium name="The Broad Institute Genomics Platform"/>
            <consortium name="The Broad Institute Genome Sequencing Center for Infectious Disease"/>
            <person name="Wu L."/>
            <person name="Ma J."/>
        </authorList>
    </citation>
    <scope>NUCLEOTIDE SEQUENCE [LARGE SCALE GENOMIC DNA]</scope>
    <source>
        <strain evidence="2">NBRC 101365</strain>
    </source>
</reference>
<protein>
    <submittedName>
        <fullName evidence="1">Uncharacterized protein</fullName>
    </submittedName>
</protein>
<proteinExistence type="predicted"/>
<evidence type="ECO:0000313" key="2">
    <source>
        <dbReference type="Proteomes" id="UP001156882"/>
    </source>
</evidence>
<organism evidence="1 2">
    <name type="scientific">Labrys miyagiensis</name>
    <dbReference type="NCBI Taxonomy" id="346912"/>
    <lineage>
        <taxon>Bacteria</taxon>
        <taxon>Pseudomonadati</taxon>
        <taxon>Pseudomonadota</taxon>
        <taxon>Alphaproteobacteria</taxon>
        <taxon>Hyphomicrobiales</taxon>
        <taxon>Xanthobacteraceae</taxon>
        <taxon>Labrys</taxon>
    </lineage>
</organism>
<accession>A0ABQ6CFY4</accession>
<comment type="caution">
    <text evidence="1">The sequence shown here is derived from an EMBL/GenBank/DDBJ whole genome shotgun (WGS) entry which is preliminary data.</text>
</comment>